<keyword evidence="1" id="KW-0677">Repeat</keyword>
<dbReference type="GO" id="GO:0003723">
    <property type="term" value="F:RNA binding"/>
    <property type="evidence" value="ECO:0007669"/>
    <property type="project" value="InterPro"/>
</dbReference>
<reference evidence="4" key="2">
    <citation type="submission" date="2023-06" db="EMBL/GenBank/DDBJ databases">
        <authorList>
            <person name="Ma L."/>
            <person name="Liu K.-W."/>
            <person name="Li Z."/>
            <person name="Hsiao Y.-Y."/>
            <person name="Qi Y."/>
            <person name="Fu T."/>
            <person name="Tang G."/>
            <person name="Zhang D."/>
            <person name="Sun W.-H."/>
            <person name="Liu D.-K."/>
            <person name="Li Y."/>
            <person name="Chen G.-Z."/>
            <person name="Liu X.-D."/>
            <person name="Liao X.-Y."/>
            <person name="Jiang Y.-T."/>
            <person name="Yu X."/>
            <person name="Hao Y."/>
            <person name="Huang J."/>
            <person name="Zhao X.-W."/>
            <person name="Ke S."/>
            <person name="Chen Y.-Y."/>
            <person name="Wu W.-L."/>
            <person name="Hsu J.-L."/>
            <person name="Lin Y.-F."/>
            <person name="Huang M.-D."/>
            <person name="Li C.-Y."/>
            <person name="Huang L."/>
            <person name="Wang Z.-W."/>
            <person name="Zhao X."/>
            <person name="Zhong W.-Y."/>
            <person name="Peng D.-H."/>
            <person name="Ahmad S."/>
            <person name="Lan S."/>
            <person name="Zhang J.-S."/>
            <person name="Tsai W.-C."/>
            <person name="Van De Peer Y."/>
            <person name="Liu Z.-J."/>
        </authorList>
    </citation>
    <scope>NUCLEOTIDE SEQUENCE</scope>
    <source>
        <strain evidence="4">SCP</strain>
        <tissue evidence="4">Leaves</tissue>
    </source>
</reference>
<dbReference type="PANTHER" id="PTHR47926">
    <property type="entry name" value="PENTATRICOPEPTIDE REPEAT-CONTAINING PROTEIN"/>
    <property type="match status" value="1"/>
</dbReference>
<evidence type="ECO:0000256" key="2">
    <source>
        <dbReference type="ARBA" id="ARBA00061659"/>
    </source>
</evidence>
<dbReference type="InterPro" id="IPR046960">
    <property type="entry name" value="PPR_At4g14850-like_plant"/>
</dbReference>
<comment type="similarity">
    <text evidence="2">Belongs to the PPR family. PCMP-E subfamily.</text>
</comment>
<dbReference type="FunFam" id="1.25.40.10:FF:000797">
    <property type="entry name" value="Pentatricopeptide repeat-containing protein chloroplastic"/>
    <property type="match status" value="1"/>
</dbReference>
<accession>A0AAV9AIF1</accession>
<feature type="repeat" description="PPR" evidence="3">
    <location>
        <begin position="503"/>
        <end position="537"/>
    </location>
</feature>
<dbReference type="AlphaFoldDB" id="A0AAV9AIF1"/>
<dbReference type="GO" id="GO:0009451">
    <property type="term" value="P:RNA modification"/>
    <property type="evidence" value="ECO:0007669"/>
    <property type="project" value="InterPro"/>
</dbReference>
<name>A0AAV9AIF1_ACOGR</name>
<proteinExistence type="inferred from homology"/>
<feature type="repeat" description="PPR" evidence="3">
    <location>
        <begin position="239"/>
        <end position="273"/>
    </location>
</feature>
<evidence type="ECO:0000256" key="3">
    <source>
        <dbReference type="PROSITE-ProRule" id="PRU00708"/>
    </source>
</evidence>
<evidence type="ECO:0000313" key="5">
    <source>
        <dbReference type="Proteomes" id="UP001179952"/>
    </source>
</evidence>
<dbReference type="InterPro" id="IPR002885">
    <property type="entry name" value="PPR_rpt"/>
</dbReference>
<dbReference type="Gene3D" id="1.25.40.10">
    <property type="entry name" value="Tetratricopeptide repeat domain"/>
    <property type="match status" value="4"/>
</dbReference>
<dbReference type="Proteomes" id="UP001179952">
    <property type="component" value="Unassembled WGS sequence"/>
</dbReference>
<feature type="repeat" description="PPR" evidence="3">
    <location>
        <begin position="103"/>
        <end position="137"/>
    </location>
</feature>
<dbReference type="PANTHER" id="PTHR47926:SF392">
    <property type="entry name" value="PENTATRICOPEPTIDE REPEAT-CONTAINING PROTEIN"/>
    <property type="match status" value="1"/>
</dbReference>
<dbReference type="Pfam" id="PF20431">
    <property type="entry name" value="E_motif"/>
    <property type="match status" value="1"/>
</dbReference>
<feature type="repeat" description="PPR" evidence="3">
    <location>
        <begin position="468"/>
        <end position="502"/>
    </location>
</feature>
<comment type="caution">
    <text evidence="4">The sequence shown here is derived from an EMBL/GenBank/DDBJ whole genome shotgun (WGS) entry which is preliminary data.</text>
</comment>
<dbReference type="PROSITE" id="PS51375">
    <property type="entry name" value="PPR"/>
    <property type="match status" value="6"/>
</dbReference>
<dbReference type="GO" id="GO:0005739">
    <property type="term" value="C:mitochondrion"/>
    <property type="evidence" value="ECO:0007669"/>
    <property type="project" value="UniProtKB-ARBA"/>
</dbReference>
<protein>
    <submittedName>
        <fullName evidence="4">Pentatricopeptide repeat-containing protein</fullName>
    </submittedName>
</protein>
<keyword evidence="5" id="KW-1185">Reference proteome</keyword>
<dbReference type="EMBL" id="JAUJYN010000009">
    <property type="protein sequence ID" value="KAK1263978.1"/>
    <property type="molecule type" value="Genomic_DNA"/>
</dbReference>
<dbReference type="Pfam" id="PF01535">
    <property type="entry name" value="PPR"/>
    <property type="match status" value="8"/>
</dbReference>
<dbReference type="FunFam" id="1.25.40.10:FF:000205">
    <property type="entry name" value="Pentatricopeptide repeat-containing protein, mitochondrial"/>
    <property type="match status" value="1"/>
</dbReference>
<evidence type="ECO:0000256" key="1">
    <source>
        <dbReference type="ARBA" id="ARBA00022737"/>
    </source>
</evidence>
<gene>
    <name evidence="4" type="ORF">QJS04_geneDACA009221</name>
</gene>
<feature type="repeat" description="PPR" evidence="3">
    <location>
        <begin position="336"/>
        <end position="370"/>
    </location>
</feature>
<reference evidence="4" key="1">
    <citation type="journal article" date="2023" name="Nat. Commun.">
        <title>Diploid and tetraploid genomes of Acorus and the evolution of monocots.</title>
        <authorList>
            <person name="Ma L."/>
            <person name="Liu K.W."/>
            <person name="Li Z."/>
            <person name="Hsiao Y.Y."/>
            <person name="Qi Y."/>
            <person name="Fu T."/>
            <person name="Tang G.D."/>
            <person name="Zhang D."/>
            <person name="Sun W.H."/>
            <person name="Liu D.K."/>
            <person name="Li Y."/>
            <person name="Chen G.Z."/>
            <person name="Liu X.D."/>
            <person name="Liao X.Y."/>
            <person name="Jiang Y.T."/>
            <person name="Yu X."/>
            <person name="Hao Y."/>
            <person name="Huang J."/>
            <person name="Zhao X.W."/>
            <person name="Ke S."/>
            <person name="Chen Y.Y."/>
            <person name="Wu W.L."/>
            <person name="Hsu J.L."/>
            <person name="Lin Y.F."/>
            <person name="Huang M.D."/>
            <person name="Li C.Y."/>
            <person name="Huang L."/>
            <person name="Wang Z.W."/>
            <person name="Zhao X."/>
            <person name="Zhong W.Y."/>
            <person name="Peng D.H."/>
            <person name="Ahmad S."/>
            <person name="Lan S."/>
            <person name="Zhang J.S."/>
            <person name="Tsai W.C."/>
            <person name="Van de Peer Y."/>
            <person name="Liu Z.J."/>
        </authorList>
    </citation>
    <scope>NUCLEOTIDE SEQUENCE</scope>
    <source>
        <strain evidence="4">SCP</strain>
    </source>
</reference>
<sequence>MTISHQNLIHLLRTCISHHHLPLSLQTHPLLLKLGHLPSSLFFSNSLLHAYSLSSASPSHLLRLFDEMPHPNTFSHNTLIDFFVASGDPLRAVSAFDATPYKDNFSYNSIVSGLMRAGHADLARQIFDAMPCKDVAAWTRVIHGCVRCGRPKEDLGSVRCGRQIHARVVIADVGFDPVLCSSLVNMYGKCGDLDCAERVLGLMREKDEFALSALIAGYAACGRLDDARRVFDGAEGTPIIALWNSMISGYVANNRVGPALEFFKRMRSNGISADSATLSSVLGVCGMMNCKQIHSHACKVGAVKDVVVVSALIDGYAKCGCADEACRIFGEVEVRDTVLLNSMINVYSNCGRIEDARRIFEMMPHKSLISWNSMVVGFSQNVCTTEALHLFLEMHRLGIQTDVVSLASIISSCASVCYIALGEQVFARAIVLGLDSDHIISSSLIDLYCKCGDILSGRKLFDSIRKTDVVMWNSMLMGYSMHGYGVECLNLFADMRAANVRPNDVTFIAILSSCNHCGLVEEGRRWFYAMKEYDVHPIAEHWSCFIDMLVRSGRIDEAVNVIETMMLASDANICSSVLRGCMAFGEGPLGEKLAQLIEIDSENSSHYVRLSNVYASSGAWERSAQVRRIMSGRRLGKNPGLSWID</sequence>
<evidence type="ECO:0000313" key="4">
    <source>
        <dbReference type="EMBL" id="KAK1263978.1"/>
    </source>
</evidence>
<feature type="repeat" description="PPR" evidence="3">
    <location>
        <begin position="176"/>
        <end position="210"/>
    </location>
</feature>
<dbReference type="Pfam" id="PF13041">
    <property type="entry name" value="PPR_2"/>
    <property type="match status" value="2"/>
</dbReference>
<dbReference type="NCBIfam" id="TIGR00756">
    <property type="entry name" value="PPR"/>
    <property type="match status" value="5"/>
</dbReference>
<organism evidence="4 5">
    <name type="scientific">Acorus gramineus</name>
    <name type="common">Dwarf sweet flag</name>
    <dbReference type="NCBI Taxonomy" id="55184"/>
    <lineage>
        <taxon>Eukaryota</taxon>
        <taxon>Viridiplantae</taxon>
        <taxon>Streptophyta</taxon>
        <taxon>Embryophyta</taxon>
        <taxon>Tracheophyta</taxon>
        <taxon>Spermatophyta</taxon>
        <taxon>Magnoliopsida</taxon>
        <taxon>Liliopsida</taxon>
        <taxon>Acoraceae</taxon>
        <taxon>Acorus</taxon>
    </lineage>
</organism>
<dbReference type="InterPro" id="IPR011990">
    <property type="entry name" value="TPR-like_helical_dom_sf"/>
</dbReference>
<dbReference type="InterPro" id="IPR046848">
    <property type="entry name" value="E_motif"/>
</dbReference>